<feature type="transmembrane region" description="Helical" evidence="1">
    <location>
        <begin position="32"/>
        <end position="50"/>
    </location>
</feature>
<organism evidence="2 3">
    <name type="scientific">Flavobacterium ginsengiterrae</name>
    <dbReference type="NCBI Taxonomy" id="871695"/>
    <lineage>
        <taxon>Bacteria</taxon>
        <taxon>Pseudomonadati</taxon>
        <taxon>Bacteroidota</taxon>
        <taxon>Flavobacteriia</taxon>
        <taxon>Flavobacteriales</taxon>
        <taxon>Flavobacteriaceae</taxon>
        <taxon>Flavobacterium</taxon>
    </lineage>
</organism>
<dbReference type="Proteomes" id="UP001500748">
    <property type="component" value="Unassembled WGS sequence"/>
</dbReference>
<evidence type="ECO:0000256" key="1">
    <source>
        <dbReference type="SAM" id="Phobius"/>
    </source>
</evidence>
<proteinExistence type="predicted"/>
<comment type="caution">
    <text evidence="2">The sequence shown here is derived from an EMBL/GenBank/DDBJ whole genome shotgun (WGS) entry which is preliminary data.</text>
</comment>
<dbReference type="RefSeq" id="WP_345143460.1">
    <property type="nucleotide sequence ID" value="NZ_BAABDU010000003.1"/>
</dbReference>
<accession>A0ABP7GI62</accession>
<protein>
    <submittedName>
        <fullName evidence="2">Uncharacterized protein</fullName>
    </submittedName>
</protein>
<keyword evidence="1" id="KW-0812">Transmembrane</keyword>
<keyword evidence="1" id="KW-0472">Membrane</keyword>
<keyword evidence="3" id="KW-1185">Reference proteome</keyword>
<gene>
    <name evidence="2" type="ORF">GCM10022423_19010</name>
</gene>
<name>A0ABP7GI62_9FLAO</name>
<evidence type="ECO:0000313" key="2">
    <source>
        <dbReference type="EMBL" id="GAA3766549.1"/>
    </source>
</evidence>
<keyword evidence="1" id="KW-1133">Transmembrane helix</keyword>
<evidence type="ECO:0000313" key="3">
    <source>
        <dbReference type="Proteomes" id="UP001500748"/>
    </source>
</evidence>
<sequence>MLQLIWGILNISIVIFFIVLCFKAVKHIREKIGLFAAIIFSFCLLSFMGGPKKDYENKKFSFENKKENTPNTLETHTTTIILEDNLVSQLKMLVQYNDKEALSAITTTTGLVSGTNWRTDFININKTNKDNFYRYHVGGVLEWKLAGVVMYSQLLTFEKTVEFKKENYYFITK</sequence>
<dbReference type="EMBL" id="BAABDU010000003">
    <property type="protein sequence ID" value="GAA3766549.1"/>
    <property type="molecule type" value="Genomic_DNA"/>
</dbReference>
<feature type="transmembrane region" description="Helical" evidence="1">
    <location>
        <begin position="6"/>
        <end position="25"/>
    </location>
</feature>
<reference evidence="3" key="1">
    <citation type="journal article" date="2019" name="Int. J. Syst. Evol. Microbiol.">
        <title>The Global Catalogue of Microorganisms (GCM) 10K type strain sequencing project: providing services to taxonomists for standard genome sequencing and annotation.</title>
        <authorList>
            <consortium name="The Broad Institute Genomics Platform"/>
            <consortium name="The Broad Institute Genome Sequencing Center for Infectious Disease"/>
            <person name="Wu L."/>
            <person name="Ma J."/>
        </authorList>
    </citation>
    <scope>NUCLEOTIDE SEQUENCE [LARGE SCALE GENOMIC DNA]</scope>
    <source>
        <strain evidence="3">JCM 17337</strain>
    </source>
</reference>